<comment type="similarity">
    <text evidence="1 2">Belongs to the enoyl-CoA hydratase/isomerase family.</text>
</comment>
<protein>
    <submittedName>
        <fullName evidence="3">Enoyl-CoA hydratase-related protein</fullName>
    </submittedName>
</protein>
<dbReference type="InterPro" id="IPR018376">
    <property type="entry name" value="Enoyl-CoA_hyd/isom_CS"/>
</dbReference>
<dbReference type="InterPro" id="IPR014748">
    <property type="entry name" value="Enoyl-CoA_hydra_C"/>
</dbReference>
<dbReference type="PROSITE" id="PS00166">
    <property type="entry name" value="ENOYL_COA_HYDRATASE"/>
    <property type="match status" value="1"/>
</dbReference>
<evidence type="ECO:0000256" key="2">
    <source>
        <dbReference type="RuleBase" id="RU003707"/>
    </source>
</evidence>
<dbReference type="Gene3D" id="1.10.12.10">
    <property type="entry name" value="Lyase 2-enoyl-coa Hydratase, Chain A, domain 2"/>
    <property type="match status" value="1"/>
</dbReference>
<dbReference type="RefSeq" id="WP_345525386.1">
    <property type="nucleotide sequence ID" value="NZ_BAABKN010000005.1"/>
</dbReference>
<dbReference type="Pfam" id="PF00378">
    <property type="entry name" value="ECH_1"/>
    <property type="match status" value="1"/>
</dbReference>
<dbReference type="SUPFAM" id="SSF52096">
    <property type="entry name" value="ClpP/crotonase"/>
    <property type="match status" value="1"/>
</dbReference>
<dbReference type="InterPro" id="IPR001753">
    <property type="entry name" value="Enoyl-CoA_hydra/iso"/>
</dbReference>
<gene>
    <name evidence="3" type="ORF">GCM10023350_08930</name>
</gene>
<dbReference type="PANTHER" id="PTHR43113:SF1">
    <property type="entry name" value="1,4-DIHYDROXY-2-NAPHTHOYL-COA SYNTHASE, PEROXISOMAL"/>
    <property type="match status" value="1"/>
</dbReference>
<dbReference type="InterPro" id="IPR029045">
    <property type="entry name" value="ClpP/crotonase-like_dom_sf"/>
</dbReference>
<keyword evidence="4" id="KW-1185">Reference proteome</keyword>
<dbReference type="Proteomes" id="UP001499882">
    <property type="component" value="Unassembled WGS sequence"/>
</dbReference>
<sequence length="263" mass="28645">MSGSAAVYEDVEVTVNGPVVTWTINRPDAGNKLRSKTCLELVDALQRFRTDPQLRAGVLTGAGDKFFCIGGEHDEVSSLDYSQVLPIIDVYQQIDTIAKPIVAAVNGFAVGGGNVLHTVCDLSIAAENAIFRQVGPMVGSFDAGFGTWYLEDTIGRKRAKEMWYLNRKYTAEQALTMGLVNEVTPVGGALAKAQEVAYEICQRSPLAIGGLKAAFSARHNGVAGQARLAHDQMLGLYQQTREAHEMTESFANRRDVDSEAFWR</sequence>
<evidence type="ECO:0000313" key="4">
    <source>
        <dbReference type="Proteomes" id="UP001499882"/>
    </source>
</evidence>
<dbReference type="EMBL" id="BAABKN010000005">
    <property type="protein sequence ID" value="GAA4728016.1"/>
    <property type="molecule type" value="Genomic_DNA"/>
</dbReference>
<dbReference type="PANTHER" id="PTHR43113">
    <property type="entry name" value="NUCLEOSIDE-DIPHOSPHATE-SUGAR EPIMERASE"/>
    <property type="match status" value="1"/>
</dbReference>
<dbReference type="CDD" id="cd06558">
    <property type="entry name" value="crotonase-like"/>
    <property type="match status" value="1"/>
</dbReference>
<proteinExistence type="inferred from homology"/>
<organism evidence="3 4">
    <name type="scientific">Nocardioides endophyticus</name>
    <dbReference type="NCBI Taxonomy" id="1353775"/>
    <lineage>
        <taxon>Bacteria</taxon>
        <taxon>Bacillati</taxon>
        <taxon>Actinomycetota</taxon>
        <taxon>Actinomycetes</taxon>
        <taxon>Propionibacteriales</taxon>
        <taxon>Nocardioidaceae</taxon>
        <taxon>Nocardioides</taxon>
    </lineage>
</organism>
<dbReference type="Gene3D" id="3.90.226.10">
    <property type="entry name" value="2-enoyl-CoA Hydratase, Chain A, domain 1"/>
    <property type="match status" value="1"/>
</dbReference>
<evidence type="ECO:0000256" key="1">
    <source>
        <dbReference type="ARBA" id="ARBA00005254"/>
    </source>
</evidence>
<accession>A0ABP8YHN5</accession>
<name>A0ABP8YHN5_9ACTN</name>
<comment type="caution">
    <text evidence="3">The sequence shown here is derived from an EMBL/GenBank/DDBJ whole genome shotgun (WGS) entry which is preliminary data.</text>
</comment>
<reference evidence="4" key="1">
    <citation type="journal article" date="2019" name="Int. J. Syst. Evol. Microbiol.">
        <title>The Global Catalogue of Microorganisms (GCM) 10K type strain sequencing project: providing services to taxonomists for standard genome sequencing and annotation.</title>
        <authorList>
            <consortium name="The Broad Institute Genomics Platform"/>
            <consortium name="The Broad Institute Genome Sequencing Center for Infectious Disease"/>
            <person name="Wu L."/>
            <person name="Ma J."/>
        </authorList>
    </citation>
    <scope>NUCLEOTIDE SEQUENCE [LARGE SCALE GENOMIC DNA]</scope>
    <source>
        <strain evidence="4">JCM 18532</strain>
    </source>
</reference>
<evidence type="ECO:0000313" key="3">
    <source>
        <dbReference type="EMBL" id="GAA4728016.1"/>
    </source>
</evidence>